<dbReference type="RefSeq" id="WP_206104171.1">
    <property type="nucleotide sequence ID" value="NZ_CP070969.1"/>
</dbReference>
<keyword evidence="2" id="KW-1185">Reference proteome</keyword>
<accession>A0ABX7LIC4</accession>
<proteinExistence type="predicted"/>
<dbReference type="Proteomes" id="UP000663452">
    <property type="component" value="Chromosome"/>
</dbReference>
<sequence length="48" mass="5492">MEPLLGLEVTDQADRQLGVSEVIRTTQALDDYADFIPLCLEWLENELK</sequence>
<protein>
    <submittedName>
        <fullName evidence="1">Uncharacterized protein</fullName>
    </submittedName>
</protein>
<organism evidence="1 2">
    <name type="scientific">Paenibacillus tianjinensis</name>
    <dbReference type="NCBI Taxonomy" id="2810347"/>
    <lineage>
        <taxon>Bacteria</taxon>
        <taxon>Bacillati</taxon>
        <taxon>Bacillota</taxon>
        <taxon>Bacilli</taxon>
        <taxon>Bacillales</taxon>
        <taxon>Paenibacillaceae</taxon>
        <taxon>Paenibacillus</taxon>
    </lineage>
</organism>
<evidence type="ECO:0000313" key="2">
    <source>
        <dbReference type="Proteomes" id="UP000663452"/>
    </source>
</evidence>
<evidence type="ECO:0000313" key="1">
    <source>
        <dbReference type="EMBL" id="QSF46709.1"/>
    </source>
</evidence>
<gene>
    <name evidence="1" type="ORF">JRJ22_09145</name>
</gene>
<dbReference type="EMBL" id="CP070969">
    <property type="protein sequence ID" value="QSF46709.1"/>
    <property type="molecule type" value="Genomic_DNA"/>
</dbReference>
<name>A0ABX7LIC4_9BACL</name>
<reference evidence="1 2" key="1">
    <citation type="submission" date="2021-02" db="EMBL/GenBank/DDBJ databases">
        <title>Paenibacillus tianjinensis sp. nov.</title>
        <authorList>
            <person name="Liu H."/>
        </authorList>
    </citation>
    <scope>NUCLEOTIDE SEQUENCE [LARGE SCALE GENOMIC DNA]</scope>
    <source>
        <strain evidence="1 2">TB2019</strain>
    </source>
</reference>